<dbReference type="Pfam" id="PF11041">
    <property type="entry name" value="Phage_Wedge1"/>
    <property type="match status" value="1"/>
</dbReference>
<proteinExistence type="predicted"/>
<sequence>MACTDTHTLVETEIGKVATQYREATRFLAMARAYLGQLAEAHLSFCEILDHFDIDTAVGDQLTIIGKALGWPRCHCAGQRRPVFGFDCSTPSCDAPAVPVAGFCEAEWDCGGPDFIEFCFTDDELYRRFLKARVIALTGDYRRSGVTAASRALFGEHAAILRETPAVLVIATGRLLSQVEIAIAHLFGQVMPVAPGVRLKIWQSQGPAFGFGAGWGGFCAGAFPSPIALN</sequence>
<dbReference type="InterPro" id="IPR021283">
    <property type="entry name" value="Phage_Wedge1"/>
</dbReference>
<gene>
    <name evidence="1" type="ORF">ABEG18_12975</name>
</gene>
<dbReference type="AlphaFoldDB" id="A0AAU7JMI7"/>
<name>A0AAU7JMI7_9HYPH</name>
<reference evidence="1" key="1">
    <citation type="submission" date="2024-05" db="EMBL/GenBank/DDBJ databases">
        <authorList>
            <person name="Kim S."/>
            <person name="Heo J."/>
            <person name="Choi H."/>
            <person name="Choi Y."/>
            <person name="Kwon S.-W."/>
            <person name="Kim Y."/>
        </authorList>
    </citation>
    <scope>NUCLEOTIDE SEQUENCE</scope>
    <source>
        <strain evidence="1">KACC 23698</strain>
    </source>
</reference>
<organism evidence="1">
    <name type="scientific">Alsobacter sp. KACC 23698</name>
    <dbReference type="NCBI Taxonomy" id="3149229"/>
    <lineage>
        <taxon>Bacteria</taxon>
        <taxon>Pseudomonadati</taxon>
        <taxon>Pseudomonadota</taxon>
        <taxon>Alphaproteobacteria</taxon>
        <taxon>Hyphomicrobiales</taxon>
        <taxon>Alsobacteraceae</taxon>
        <taxon>Alsobacter</taxon>
    </lineage>
</organism>
<evidence type="ECO:0000313" key="1">
    <source>
        <dbReference type="EMBL" id="XBO41627.1"/>
    </source>
</evidence>
<dbReference type="RefSeq" id="WP_406858481.1">
    <property type="nucleotide sequence ID" value="NZ_CP157484.1"/>
</dbReference>
<dbReference type="EMBL" id="CP157484">
    <property type="protein sequence ID" value="XBO41627.1"/>
    <property type="molecule type" value="Genomic_DNA"/>
</dbReference>
<accession>A0AAU7JMI7</accession>
<protein>
    <submittedName>
        <fullName evidence="1">DUF2612 domain-containing protein</fullName>
    </submittedName>
</protein>